<evidence type="ECO:0000313" key="8">
    <source>
        <dbReference type="Proteomes" id="UP000283077"/>
    </source>
</evidence>
<dbReference type="PROSITE" id="PS51194">
    <property type="entry name" value="HELICASE_CTER"/>
    <property type="match status" value="1"/>
</dbReference>
<dbReference type="PANTHER" id="PTHR10799">
    <property type="entry name" value="SNF2/RAD54 HELICASE FAMILY"/>
    <property type="match status" value="1"/>
</dbReference>
<dbReference type="InterPro" id="IPR038718">
    <property type="entry name" value="SNF2-like_sf"/>
</dbReference>
<evidence type="ECO:0000259" key="5">
    <source>
        <dbReference type="PROSITE" id="PS51192"/>
    </source>
</evidence>
<dbReference type="Pfam" id="PF04434">
    <property type="entry name" value="SWIM"/>
    <property type="match status" value="1"/>
</dbReference>
<dbReference type="Proteomes" id="UP000283077">
    <property type="component" value="Unassembled WGS sequence"/>
</dbReference>
<dbReference type="InterPro" id="IPR001650">
    <property type="entry name" value="Helicase_C-like"/>
</dbReference>
<proteinExistence type="predicted"/>
<keyword evidence="2 7" id="KW-0067">ATP-binding</keyword>
<dbReference type="GO" id="GO:0004386">
    <property type="term" value="F:helicase activity"/>
    <property type="evidence" value="ECO:0007669"/>
    <property type="project" value="UniProtKB-KW"/>
</dbReference>
<dbReference type="SMART" id="SM00490">
    <property type="entry name" value="HELICc"/>
    <property type="match status" value="1"/>
</dbReference>
<reference evidence="7 8" key="1">
    <citation type="submission" date="2019-01" db="EMBL/GenBank/DDBJ databases">
        <authorList>
            <person name="Chen W.-M."/>
        </authorList>
    </citation>
    <scope>NUCLEOTIDE SEQUENCE [LARGE SCALE GENOMIC DNA]</scope>
    <source>
        <strain evidence="7 8">KYPC3</strain>
    </source>
</reference>
<feature type="domain" description="Helicase C-terminal" evidence="6">
    <location>
        <begin position="921"/>
        <end position="1081"/>
    </location>
</feature>
<dbReference type="PROSITE" id="PS51192">
    <property type="entry name" value="HELICASE_ATP_BIND_1"/>
    <property type="match status" value="1"/>
</dbReference>
<sequence>MSDAVFPISAATLQLWFDPGTFQRARAYWQAGKVIKLEYSEDLAQISAQVWGEALSPYRQFISLKPHGAEWRLTDTCSCPIGGRCKHVLAVLLKLKQAYEQQQQGLSQLPMRQLNQWFNDVERLANTDPSIGKLKDVVLYILSYGQSGLQLYPRRVKQSKKGTYTKGQTITHHEFSGYLVPYWIEEADFRLINLFRSQNIREQSLLEDDWGYQLLQQLLATGRCFFGEARHELKHGAPRELELKWLEGKAGHQLMWDLGDDAELEVVYTNPPCYLDTTHFVIGPLTTELSGRELKLLAKMPPVPVAVVQDSLSKLQKLFGKVSLPVPKGVALERLDVDPIPVLQLRMQPQKTAGNKRPTARLGFAYGDFVLPLDLRQSQTEVKEPGRTVFIKRSRALETAALEQLLEYGLVQLAEPDDVEHTVAEAAVDTVNSKQQWQQASFGIGEGPDNPQLWQPLLQALPDLANDGWRVEQAADFNLDILASTPYLQVEDGKESGFKLGIQVDIDGQQVPLLSLITLWLRQYGLPTSQQHIWLSLPQGKLALPVSLIQPLIDTIVELLNLSKPMLMLELPDYKAALLPAPGAAEVKYLNAGRLERLTSQLHHFSGISEVAKPEALEAELRPYQQQGLNWLSFLRQYGLGGVLADDMGLGKTLQALSFLQSEREAGRLTLPVLIVCPTSLLGNWQQEAARFTPELRVLQLYGPKRQALFELLPDYDIIVTSYPLVVRDIALYQRYRFSAVILDEAQHIKNSGSQAAQSVRLLKADFRLALSGTPLENHLGELKSLFDFVLPGLLGTEQHFQQVYRKPIEKHGDAERAHALKAKIAPFMLRRTKSQVATELPEKTEIIQLLELESDQRNLYESIRLVMETKVRELFLRKGVAASQIEFLDALLKLRQACCDARLVPIEQAQSVKHNAKLQWLRDTLPEMIEEGRKILLFSQFASMLNLIEQELQYMGISYSKLTGQTKKRQDQIDAFQQGETSVFLISLKAGGTGLNLTAADTVIHYDPWWNPAAENQATDRAHRIGQDKAVFVYKLIVRNTVEEKVQKLQQFKQGLADQLFAGGKGQVWQGSAVDLLSLFSEEAIPGQVPDEDLQFR</sequence>
<dbReference type="InterPro" id="IPR014001">
    <property type="entry name" value="Helicase_ATP-bd"/>
</dbReference>
<dbReference type="Gene3D" id="3.40.50.300">
    <property type="entry name" value="P-loop containing nucleotide triphosphate hydrolases"/>
    <property type="match status" value="1"/>
</dbReference>
<evidence type="ECO:0000256" key="3">
    <source>
        <dbReference type="PROSITE-ProRule" id="PRU00325"/>
    </source>
</evidence>
<evidence type="ECO:0000259" key="4">
    <source>
        <dbReference type="PROSITE" id="PS50966"/>
    </source>
</evidence>
<dbReference type="InterPro" id="IPR000330">
    <property type="entry name" value="SNF2_N"/>
</dbReference>
<dbReference type="Pfam" id="PF00176">
    <property type="entry name" value="SNF2-rel_dom"/>
    <property type="match status" value="1"/>
</dbReference>
<keyword evidence="3" id="KW-0862">Zinc</keyword>
<feature type="domain" description="Helicase ATP-binding" evidence="5">
    <location>
        <begin position="633"/>
        <end position="793"/>
    </location>
</feature>
<dbReference type="InterPro" id="IPR027417">
    <property type="entry name" value="P-loop_NTPase"/>
</dbReference>
<organism evidence="7 8">
    <name type="scientific">Rheinheimera riviphila</name>
    <dbReference type="NCBI Taxonomy" id="1834037"/>
    <lineage>
        <taxon>Bacteria</taxon>
        <taxon>Pseudomonadati</taxon>
        <taxon>Pseudomonadota</taxon>
        <taxon>Gammaproteobacteria</taxon>
        <taxon>Chromatiales</taxon>
        <taxon>Chromatiaceae</taxon>
        <taxon>Rheinheimera</taxon>
    </lineage>
</organism>
<dbReference type="GO" id="GO:0005524">
    <property type="term" value="F:ATP binding"/>
    <property type="evidence" value="ECO:0007669"/>
    <property type="project" value="InterPro"/>
</dbReference>
<dbReference type="Gene3D" id="3.40.50.10810">
    <property type="entry name" value="Tandem AAA-ATPase domain"/>
    <property type="match status" value="1"/>
</dbReference>
<keyword evidence="2 7" id="KW-0547">Nucleotide-binding</keyword>
<dbReference type="SUPFAM" id="SSF52540">
    <property type="entry name" value="P-loop containing nucleoside triphosphate hydrolases"/>
    <property type="match status" value="2"/>
</dbReference>
<evidence type="ECO:0000256" key="1">
    <source>
        <dbReference type="ARBA" id="ARBA00022801"/>
    </source>
</evidence>
<feature type="domain" description="SWIM-type" evidence="4">
    <location>
        <begin position="58"/>
        <end position="96"/>
    </location>
</feature>
<dbReference type="PROSITE" id="PS50966">
    <property type="entry name" value="ZF_SWIM"/>
    <property type="match status" value="1"/>
</dbReference>
<dbReference type="InterPro" id="IPR007527">
    <property type="entry name" value="Znf_SWIM"/>
</dbReference>
<keyword evidence="3" id="KW-0479">Metal-binding</keyword>
<dbReference type="RefSeq" id="WP_127699451.1">
    <property type="nucleotide sequence ID" value="NZ_SACS01000013.1"/>
</dbReference>
<evidence type="ECO:0000259" key="6">
    <source>
        <dbReference type="PROSITE" id="PS51194"/>
    </source>
</evidence>
<dbReference type="SMART" id="SM00487">
    <property type="entry name" value="DEXDc"/>
    <property type="match status" value="1"/>
</dbReference>
<dbReference type="CDD" id="cd18793">
    <property type="entry name" value="SF2_C_SNF"/>
    <property type="match status" value="1"/>
</dbReference>
<protein>
    <submittedName>
        <fullName evidence="7">DNA helicase</fullName>
    </submittedName>
</protein>
<name>A0A437QMB0_9GAMM</name>
<dbReference type="Pfam" id="PF00271">
    <property type="entry name" value="Helicase_C"/>
    <property type="match status" value="1"/>
</dbReference>
<keyword evidence="3" id="KW-0863">Zinc-finger</keyword>
<dbReference type="CDD" id="cd18012">
    <property type="entry name" value="DEXQc_arch_SWI2_SNF2"/>
    <property type="match status" value="1"/>
</dbReference>
<evidence type="ECO:0000313" key="7">
    <source>
        <dbReference type="EMBL" id="RVU35676.1"/>
    </source>
</evidence>
<keyword evidence="2 7" id="KW-0347">Helicase</keyword>
<dbReference type="AlphaFoldDB" id="A0A437QMB0"/>
<gene>
    <name evidence="7" type="ORF">EOE67_12675</name>
</gene>
<evidence type="ECO:0000256" key="2">
    <source>
        <dbReference type="ARBA" id="ARBA00022806"/>
    </source>
</evidence>
<dbReference type="InterPro" id="IPR049730">
    <property type="entry name" value="SNF2/RAD54-like_C"/>
</dbReference>
<dbReference type="EMBL" id="SACS01000013">
    <property type="protein sequence ID" value="RVU35676.1"/>
    <property type="molecule type" value="Genomic_DNA"/>
</dbReference>
<dbReference type="GO" id="GO:0016787">
    <property type="term" value="F:hydrolase activity"/>
    <property type="evidence" value="ECO:0007669"/>
    <property type="project" value="UniProtKB-KW"/>
</dbReference>
<dbReference type="OrthoDB" id="9772064at2"/>
<keyword evidence="1" id="KW-0378">Hydrolase</keyword>
<comment type="caution">
    <text evidence="7">The sequence shown here is derived from an EMBL/GenBank/DDBJ whole genome shotgun (WGS) entry which is preliminary data.</text>
</comment>
<dbReference type="GO" id="GO:0008270">
    <property type="term" value="F:zinc ion binding"/>
    <property type="evidence" value="ECO:0007669"/>
    <property type="project" value="UniProtKB-KW"/>
</dbReference>
<accession>A0A437QMB0</accession>
<keyword evidence="8" id="KW-1185">Reference proteome</keyword>